<proteinExistence type="inferred from homology"/>
<sequence>MEASMSTTVETRGPVVVEWTGRVALLRLASPNPLNPLSDELVGALGEVVGEIEADPGIHATVLTGSEKAFAAGADVTEMAPLDYAGAFAGDVVGRTWDVLRRRRKPLVAAVRGYALGGGCELAMLCDVVVAGEDATFGQPEIVLGIVPGAGGTQRLPRAVGKSLAMQMCLTGDAITADQALAAGLVSAVVAPAEVVPTATALAGRIARHSLPVILAVKESVDRSFESSLSEGLLFERRAFHSGFALADQKEGIAAFRARRRPDFTNR</sequence>
<comment type="catalytic activity">
    <reaction evidence="3">
        <text>a (3S)-3-hydroxyacyl-CoA = a (2E)-enoyl-CoA + H2O</text>
        <dbReference type="Rhea" id="RHEA:16105"/>
        <dbReference type="ChEBI" id="CHEBI:15377"/>
        <dbReference type="ChEBI" id="CHEBI:57318"/>
        <dbReference type="ChEBI" id="CHEBI:58856"/>
        <dbReference type="EC" id="4.2.1.17"/>
    </reaction>
</comment>
<dbReference type="Pfam" id="PF00378">
    <property type="entry name" value="ECH_1"/>
    <property type="match status" value="1"/>
</dbReference>
<evidence type="ECO:0000256" key="3">
    <source>
        <dbReference type="ARBA" id="ARBA00023709"/>
    </source>
</evidence>
<dbReference type="SUPFAM" id="SSF52096">
    <property type="entry name" value="ClpP/crotonase"/>
    <property type="match status" value="1"/>
</dbReference>
<comment type="similarity">
    <text evidence="1 5">Belongs to the enoyl-CoA hydratase/isomerase family.</text>
</comment>
<evidence type="ECO:0000256" key="2">
    <source>
        <dbReference type="ARBA" id="ARBA00023239"/>
    </source>
</evidence>
<dbReference type="InterPro" id="IPR014748">
    <property type="entry name" value="Enoyl-CoA_hydra_C"/>
</dbReference>
<dbReference type="EMBL" id="BAAAQK010000001">
    <property type="protein sequence ID" value="GAA1827190.1"/>
    <property type="molecule type" value="Genomic_DNA"/>
</dbReference>
<reference evidence="6 7" key="1">
    <citation type="journal article" date="2019" name="Int. J. Syst. Evol. Microbiol.">
        <title>The Global Catalogue of Microorganisms (GCM) 10K type strain sequencing project: providing services to taxonomists for standard genome sequencing and annotation.</title>
        <authorList>
            <consortium name="The Broad Institute Genomics Platform"/>
            <consortium name="The Broad Institute Genome Sequencing Center for Infectious Disease"/>
            <person name="Wu L."/>
            <person name="Ma J."/>
        </authorList>
    </citation>
    <scope>NUCLEOTIDE SEQUENCE [LARGE SCALE GENOMIC DNA]</scope>
    <source>
        <strain evidence="6 7">JCM 16009</strain>
    </source>
</reference>
<dbReference type="InterPro" id="IPR029045">
    <property type="entry name" value="ClpP/crotonase-like_dom_sf"/>
</dbReference>
<dbReference type="Gene3D" id="3.90.226.10">
    <property type="entry name" value="2-enoyl-CoA Hydratase, Chain A, domain 1"/>
    <property type="match status" value="1"/>
</dbReference>
<evidence type="ECO:0000313" key="7">
    <source>
        <dbReference type="Proteomes" id="UP001500449"/>
    </source>
</evidence>
<dbReference type="Proteomes" id="UP001500449">
    <property type="component" value="Unassembled WGS sequence"/>
</dbReference>
<dbReference type="PANTHER" id="PTHR11941">
    <property type="entry name" value="ENOYL-COA HYDRATASE-RELATED"/>
    <property type="match status" value="1"/>
</dbReference>
<dbReference type="InterPro" id="IPR018376">
    <property type="entry name" value="Enoyl-CoA_hyd/isom_CS"/>
</dbReference>
<evidence type="ECO:0000256" key="4">
    <source>
        <dbReference type="ARBA" id="ARBA00023717"/>
    </source>
</evidence>
<dbReference type="Gene3D" id="1.10.12.10">
    <property type="entry name" value="Lyase 2-enoyl-coa Hydratase, Chain A, domain 2"/>
    <property type="match status" value="1"/>
</dbReference>
<evidence type="ECO:0000256" key="1">
    <source>
        <dbReference type="ARBA" id="ARBA00005254"/>
    </source>
</evidence>
<dbReference type="PANTHER" id="PTHR11941:SF54">
    <property type="entry name" value="ENOYL-COA HYDRATASE, MITOCHONDRIAL"/>
    <property type="match status" value="1"/>
</dbReference>
<dbReference type="CDD" id="cd06558">
    <property type="entry name" value="crotonase-like"/>
    <property type="match status" value="1"/>
</dbReference>
<comment type="caution">
    <text evidence="6">The sequence shown here is derived from an EMBL/GenBank/DDBJ whole genome shotgun (WGS) entry which is preliminary data.</text>
</comment>
<gene>
    <name evidence="6" type="ORF">GCM10009836_01060</name>
</gene>
<protein>
    <submittedName>
        <fullName evidence="6">Enoyl-CoA hydratase</fullName>
    </submittedName>
</protein>
<name>A0ABN2MKB8_9PSEU</name>
<evidence type="ECO:0000256" key="5">
    <source>
        <dbReference type="RuleBase" id="RU003707"/>
    </source>
</evidence>
<accession>A0ABN2MKB8</accession>
<evidence type="ECO:0000313" key="6">
    <source>
        <dbReference type="EMBL" id="GAA1827190.1"/>
    </source>
</evidence>
<keyword evidence="7" id="KW-1185">Reference proteome</keyword>
<dbReference type="InterPro" id="IPR001753">
    <property type="entry name" value="Enoyl-CoA_hydra/iso"/>
</dbReference>
<comment type="catalytic activity">
    <reaction evidence="4">
        <text>a 4-saturated-(3S)-3-hydroxyacyl-CoA = a (3E)-enoyl-CoA + H2O</text>
        <dbReference type="Rhea" id="RHEA:20724"/>
        <dbReference type="ChEBI" id="CHEBI:15377"/>
        <dbReference type="ChEBI" id="CHEBI:58521"/>
        <dbReference type="ChEBI" id="CHEBI:137480"/>
        <dbReference type="EC" id="4.2.1.17"/>
    </reaction>
</comment>
<keyword evidence="2" id="KW-0456">Lyase</keyword>
<organism evidence="6 7">
    <name type="scientific">Pseudonocardia ailaonensis</name>
    <dbReference type="NCBI Taxonomy" id="367279"/>
    <lineage>
        <taxon>Bacteria</taxon>
        <taxon>Bacillati</taxon>
        <taxon>Actinomycetota</taxon>
        <taxon>Actinomycetes</taxon>
        <taxon>Pseudonocardiales</taxon>
        <taxon>Pseudonocardiaceae</taxon>
        <taxon>Pseudonocardia</taxon>
    </lineage>
</organism>
<dbReference type="PROSITE" id="PS00166">
    <property type="entry name" value="ENOYL_COA_HYDRATASE"/>
    <property type="match status" value="1"/>
</dbReference>